<name>A0A4Y2Q7E2_ARAVE</name>
<sequence>MPMWWSTVELQNEAGNIFLQLREQQLGEHVLENLPGNRLFHKEKRTKSTPVCYGTENVHPRSITLVFDCAMWIFRAPKSQLIMAINCHINERWLHP</sequence>
<accession>A0A4Y2Q7E2</accession>
<evidence type="ECO:0000313" key="1">
    <source>
        <dbReference type="EMBL" id="GBN58517.1"/>
    </source>
</evidence>
<keyword evidence="2" id="KW-1185">Reference proteome</keyword>
<proteinExistence type="predicted"/>
<organism evidence="1 2">
    <name type="scientific">Araneus ventricosus</name>
    <name type="common">Orbweaver spider</name>
    <name type="synonym">Epeira ventricosa</name>
    <dbReference type="NCBI Taxonomy" id="182803"/>
    <lineage>
        <taxon>Eukaryota</taxon>
        <taxon>Metazoa</taxon>
        <taxon>Ecdysozoa</taxon>
        <taxon>Arthropoda</taxon>
        <taxon>Chelicerata</taxon>
        <taxon>Arachnida</taxon>
        <taxon>Araneae</taxon>
        <taxon>Araneomorphae</taxon>
        <taxon>Entelegynae</taxon>
        <taxon>Araneoidea</taxon>
        <taxon>Araneidae</taxon>
        <taxon>Araneus</taxon>
    </lineage>
</organism>
<comment type="caution">
    <text evidence="1">The sequence shown here is derived from an EMBL/GenBank/DDBJ whole genome shotgun (WGS) entry which is preliminary data.</text>
</comment>
<dbReference type="Proteomes" id="UP000499080">
    <property type="component" value="Unassembled WGS sequence"/>
</dbReference>
<dbReference type="EMBL" id="BGPR01012947">
    <property type="protein sequence ID" value="GBN58517.1"/>
    <property type="molecule type" value="Genomic_DNA"/>
</dbReference>
<reference evidence="1 2" key="1">
    <citation type="journal article" date="2019" name="Sci. Rep.">
        <title>Orb-weaving spider Araneus ventricosus genome elucidates the spidroin gene catalogue.</title>
        <authorList>
            <person name="Kono N."/>
            <person name="Nakamura H."/>
            <person name="Ohtoshi R."/>
            <person name="Moran D.A.P."/>
            <person name="Shinohara A."/>
            <person name="Yoshida Y."/>
            <person name="Fujiwara M."/>
            <person name="Mori M."/>
            <person name="Tomita M."/>
            <person name="Arakawa K."/>
        </authorList>
    </citation>
    <scope>NUCLEOTIDE SEQUENCE [LARGE SCALE GENOMIC DNA]</scope>
</reference>
<evidence type="ECO:0000313" key="2">
    <source>
        <dbReference type="Proteomes" id="UP000499080"/>
    </source>
</evidence>
<dbReference type="AlphaFoldDB" id="A0A4Y2Q7E2"/>
<gene>
    <name evidence="1" type="ORF">AVEN_66001_1</name>
</gene>
<protein>
    <submittedName>
        <fullName evidence="1">Uncharacterized protein</fullName>
    </submittedName>
</protein>